<dbReference type="Pfam" id="PF16078">
    <property type="entry name" value="2-oxogl_dehyd_N"/>
    <property type="match status" value="1"/>
</dbReference>
<dbReference type="Pfam" id="PF16870">
    <property type="entry name" value="OxoGdeHyase_C"/>
    <property type="match status" value="1"/>
</dbReference>
<keyword evidence="4" id="KW-0560">Oxidoreductase</keyword>
<dbReference type="InterPro" id="IPR011603">
    <property type="entry name" value="2oxoglutarate_DH_E1"/>
</dbReference>
<dbReference type="Gene3D" id="1.10.287.1150">
    <property type="entry name" value="TPP helical domain"/>
    <property type="match status" value="1"/>
</dbReference>
<dbReference type="NCBIfam" id="NF008907">
    <property type="entry name" value="PRK12270.1"/>
    <property type="match status" value="1"/>
</dbReference>
<comment type="function">
    <text evidence="6">The 2-oxoglutarate dehydrogenase complex catalyzes the overall conversion of 2-oxoglutarate to succinyl-CoA and CO(2). It contains multiple copies of three enzymatic components: 2-oxoglutarate dehydrogenase (E1), dihydrolipoamide succinyltransferase (E2) and lipoamide dehydrogenase (E3).</text>
</comment>
<dbReference type="NCBIfam" id="TIGR00239">
    <property type="entry name" value="2oxo_dh_E1"/>
    <property type="match status" value="1"/>
</dbReference>
<dbReference type="SMART" id="SM00861">
    <property type="entry name" value="Transket_pyr"/>
    <property type="match status" value="1"/>
</dbReference>
<accession>A0A1R2AQQ1</accession>
<feature type="domain" description="Transketolase-like pyrimidine-binding" evidence="9">
    <location>
        <begin position="587"/>
        <end position="799"/>
    </location>
</feature>
<dbReference type="Pfam" id="PF00676">
    <property type="entry name" value="E1_dh"/>
    <property type="match status" value="1"/>
</dbReference>
<evidence type="ECO:0000256" key="2">
    <source>
        <dbReference type="ARBA" id="ARBA00006936"/>
    </source>
</evidence>
<organism evidence="10 11">
    <name type="scientific">Stentor coeruleus</name>
    <dbReference type="NCBI Taxonomy" id="5963"/>
    <lineage>
        <taxon>Eukaryota</taxon>
        <taxon>Sar</taxon>
        <taxon>Alveolata</taxon>
        <taxon>Ciliophora</taxon>
        <taxon>Postciliodesmatophora</taxon>
        <taxon>Heterotrichea</taxon>
        <taxon>Heterotrichida</taxon>
        <taxon>Stentoridae</taxon>
        <taxon>Stentor</taxon>
    </lineage>
</organism>
<dbReference type="EMBL" id="MPUH01001637">
    <property type="protein sequence ID" value="OMJ66775.1"/>
    <property type="molecule type" value="Genomic_DNA"/>
</dbReference>
<dbReference type="Gene3D" id="3.40.50.11610">
    <property type="entry name" value="Multifunctional 2-oxoglutarate metabolism enzyme, C-terminal domain"/>
    <property type="match status" value="1"/>
</dbReference>
<sequence>MFKAVKRLSSALFKLPIRSSSYYMEKMYESWKVDPSSVHSSWNSFFSTMGSEGFSPEVDIAQEGRDTLKIAILHRSFQTSGYILADVDPLRLHSSLDEHAVAIRIPGSLNLNNYKFSSEDMEREFNIGIQLLKGFCDFSRPRGGKWKLSDLITRLKSVYCGKIGYEYIHIPYREEKNFIKDRIELETPYISPPSHKLNLLKTLARSHLLENFFLKKFTTHKRFGLEGLESSIIAIESIIEQASSYGIDTFIIGMPHRGRLNVLANICQSSITEMFGMFMGTNTRILEEGDVKYHLGHKTQRIIKGNTVTIDLLANPSHLEAVDPVTVGKTHAMQFYQNSPNRTMAILIHGDAALAGQGVVYETIQMEDLYEYSTGGVIHIVGNNNIGFTTTPREARSSLFPTSIASSIQAPIFHVNADCPEEVDFVSRLATDYRNEFRKSVFIDIVGYRRYGHNELDEPLFTNPKMYQLIEKHEPVFNLYQKKLISEGIITEESCQNLIRQILNEFDTSFSTAKQFNQELKNTSLTASEWSPITLPQSDPYFTGVEVDQIKQLGIKINTLPSDINPHPGITKIYKNRLSMIESGVGIDWACAESLAWGSLLSEGTHVRISGEDVQRGTFSQRHSVIKDQKIDSKSYTPLNQISSNQAKFSAVNSHLSEYGVLGFEYGYSLTNPNALILWEAQFGDFANGAQIMIDQFITSGEAKWGQESGIVLLLPHGYDGQGAEHSSGRVERILQLSADEPYDYPIEQLKDRKQIYYNNIQVVIPTNPANYFHMLRRQIRREFRKPMIVFSPKRLLRLRDAQSNIEEFAADRVSRVYDDPSKDLVNDKSIRKVILCSGQIYYDLVDERNRRGIKDIAICRIEQIAPFPFDKINGLGKRYGKSQFQWVQEEPLNMGPWSYVMPRINTSLKGMGFDKVSLVSRVPHAAAATGYASWHMKQHAEILDKAMS</sequence>
<evidence type="ECO:0000259" key="9">
    <source>
        <dbReference type="SMART" id="SM00861"/>
    </source>
</evidence>
<protein>
    <recommendedName>
        <fullName evidence="7">2-oxoglutarate dehydrogenase, mitochondrial</fullName>
        <ecNumber evidence="3">1.2.4.2</ecNumber>
    </recommendedName>
    <alternativeName>
        <fullName evidence="8">2-oxoglutarate dehydrogenase complex component E1</fullName>
    </alternativeName>
</protein>
<keyword evidence="11" id="KW-1185">Reference proteome</keyword>
<dbReference type="EC" id="1.2.4.2" evidence="3"/>
<proteinExistence type="inferred from homology"/>
<dbReference type="InterPro" id="IPR042179">
    <property type="entry name" value="KGD_C_sf"/>
</dbReference>
<evidence type="ECO:0000256" key="5">
    <source>
        <dbReference type="ARBA" id="ARBA00023052"/>
    </source>
</evidence>
<name>A0A1R2AQQ1_9CILI</name>
<evidence type="ECO:0000256" key="4">
    <source>
        <dbReference type="ARBA" id="ARBA00023002"/>
    </source>
</evidence>
<dbReference type="GO" id="GO:0004591">
    <property type="term" value="F:oxoglutarate dehydrogenase (succinyl-transferring) activity"/>
    <property type="evidence" value="ECO:0007669"/>
    <property type="project" value="UniProtKB-EC"/>
</dbReference>
<comment type="cofactor">
    <cofactor evidence="1">
        <name>thiamine diphosphate</name>
        <dbReference type="ChEBI" id="CHEBI:58937"/>
    </cofactor>
</comment>
<dbReference type="InterPro" id="IPR005475">
    <property type="entry name" value="Transketolase-like_Pyr-bd"/>
</dbReference>
<evidence type="ECO:0000256" key="6">
    <source>
        <dbReference type="ARBA" id="ARBA00037426"/>
    </source>
</evidence>
<dbReference type="InterPro" id="IPR032106">
    <property type="entry name" value="2-oxogl_dehyd_N"/>
</dbReference>
<dbReference type="GO" id="GO:0030976">
    <property type="term" value="F:thiamine pyrophosphate binding"/>
    <property type="evidence" value="ECO:0007669"/>
    <property type="project" value="InterPro"/>
</dbReference>
<dbReference type="Gene3D" id="3.40.50.970">
    <property type="match status" value="1"/>
</dbReference>
<comment type="similarity">
    <text evidence="2">Belongs to the alpha-ketoglutarate dehydrogenase family.</text>
</comment>
<dbReference type="OrthoDB" id="413077at2759"/>
<evidence type="ECO:0000313" key="11">
    <source>
        <dbReference type="Proteomes" id="UP000187209"/>
    </source>
</evidence>
<evidence type="ECO:0000256" key="7">
    <source>
        <dbReference type="ARBA" id="ARBA00040267"/>
    </source>
</evidence>
<evidence type="ECO:0000313" key="10">
    <source>
        <dbReference type="EMBL" id="OMJ66775.1"/>
    </source>
</evidence>
<dbReference type="InterPro" id="IPR029061">
    <property type="entry name" value="THDP-binding"/>
</dbReference>
<dbReference type="PIRSF" id="PIRSF000157">
    <property type="entry name" value="Oxoglu_dh_E1"/>
    <property type="match status" value="1"/>
</dbReference>
<dbReference type="NCBIfam" id="NF006914">
    <property type="entry name" value="PRK09404.1"/>
    <property type="match status" value="1"/>
</dbReference>
<dbReference type="GO" id="GO:0006099">
    <property type="term" value="P:tricarboxylic acid cycle"/>
    <property type="evidence" value="ECO:0007669"/>
    <property type="project" value="TreeGrafter"/>
</dbReference>
<dbReference type="AlphaFoldDB" id="A0A1R2AQQ1"/>
<dbReference type="SUPFAM" id="SSF52518">
    <property type="entry name" value="Thiamin diphosphate-binding fold (THDP-binding)"/>
    <property type="match status" value="2"/>
</dbReference>
<comment type="caution">
    <text evidence="10">The sequence shown here is derived from an EMBL/GenBank/DDBJ whole genome shotgun (WGS) entry which is preliminary data.</text>
</comment>
<dbReference type="PANTHER" id="PTHR23152:SF4">
    <property type="entry name" value="2-OXOADIPATE DEHYDROGENASE COMPLEX COMPONENT E1"/>
    <property type="match status" value="1"/>
</dbReference>
<dbReference type="Pfam" id="PF02779">
    <property type="entry name" value="Transket_pyr"/>
    <property type="match status" value="1"/>
</dbReference>
<dbReference type="Gene3D" id="3.40.50.12470">
    <property type="match status" value="1"/>
</dbReference>
<dbReference type="InterPro" id="IPR001017">
    <property type="entry name" value="DH_E1"/>
</dbReference>
<dbReference type="GO" id="GO:0045252">
    <property type="term" value="C:oxoglutarate dehydrogenase complex"/>
    <property type="evidence" value="ECO:0007669"/>
    <property type="project" value="TreeGrafter"/>
</dbReference>
<dbReference type="InterPro" id="IPR031717">
    <property type="entry name" value="ODO-1/KGD_C"/>
</dbReference>
<reference evidence="10 11" key="1">
    <citation type="submission" date="2016-11" db="EMBL/GenBank/DDBJ databases">
        <title>The macronuclear genome of Stentor coeruleus: a giant cell with tiny introns.</title>
        <authorList>
            <person name="Slabodnick M."/>
            <person name="Ruby J.G."/>
            <person name="Reiff S.B."/>
            <person name="Swart E.C."/>
            <person name="Gosai S."/>
            <person name="Prabakaran S."/>
            <person name="Witkowska E."/>
            <person name="Larue G.E."/>
            <person name="Fisher S."/>
            <person name="Freeman R.M."/>
            <person name="Gunawardena J."/>
            <person name="Chu W."/>
            <person name="Stover N.A."/>
            <person name="Gregory B.D."/>
            <person name="Nowacki M."/>
            <person name="Derisi J."/>
            <person name="Roy S.W."/>
            <person name="Marshall W.F."/>
            <person name="Sood P."/>
        </authorList>
    </citation>
    <scope>NUCLEOTIDE SEQUENCE [LARGE SCALE GENOMIC DNA]</scope>
    <source>
        <strain evidence="10">WM001</strain>
    </source>
</reference>
<dbReference type="PANTHER" id="PTHR23152">
    <property type="entry name" value="2-OXOGLUTARATE DEHYDROGENASE"/>
    <property type="match status" value="1"/>
</dbReference>
<evidence type="ECO:0000256" key="1">
    <source>
        <dbReference type="ARBA" id="ARBA00001964"/>
    </source>
</evidence>
<evidence type="ECO:0000256" key="8">
    <source>
        <dbReference type="ARBA" id="ARBA00042984"/>
    </source>
</evidence>
<gene>
    <name evidence="10" type="ORF">SteCoe_36269</name>
</gene>
<dbReference type="FunFam" id="3.40.50.12470:FF:000003">
    <property type="entry name" value="2-oxoglutarate dehydrogenase E1 component"/>
    <property type="match status" value="1"/>
</dbReference>
<evidence type="ECO:0000256" key="3">
    <source>
        <dbReference type="ARBA" id="ARBA00012280"/>
    </source>
</evidence>
<dbReference type="Proteomes" id="UP000187209">
    <property type="component" value="Unassembled WGS sequence"/>
</dbReference>
<dbReference type="GO" id="GO:0005739">
    <property type="term" value="C:mitochondrion"/>
    <property type="evidence" value="ECO:0007669"/>
    <property type="project" value="TreeGrafter"/>
</dbReference>
<keyword evidence="5" id="KW-0786">Thiamine pyrophosphate</keyword>